<protein>
    <submittedName>
        <fullName evidence="1">Uncharacterized protein</fullName>
    </submittedName>
</protein>
<dbReference type="HOGENOM" id="CLU_3259873_0_0_6"/>
<name>A0A0K0GJG2_XANOP</name>
<proteinExistence type="predicted"/>
<dbReference type="Proteomes" id="UP000001740">
    <property type="component" value="Chromosome"/>
</dbReference>
<evidence type="ECO:0000313" key="1">
    <source>
        <dbReference type="EMBL" id="ACD58417.1"/>
    </source>
</evidence>
<dbReference type="AlphaFoldDB" id="A0A0K0GJG2"/>
<accession>A0A0K0GJG2</accession>
<dbReference type="EMBL" id="CP000967">
    <property type="protein sequence ID" value="ACD58417.1"/>
    <property type="molecule type" value="Genomic_DNA"/>
</dbReference>
<dbReference type="KEGG" id="xop:PXO_05546"/>
<reference evidence="1 2" key="1">
    <citation type="journal article" date="2008" name="BMC Genomics">
        <title>Genome sequence and rapid evolution of the rice pathogen Xanthomonas oryzae pv. oryzae PXO99A.</title>
        <authorList>
            <person name="Salzberg S.L."/>
            <person name="Sommer D.D."/>
            <person name="Schatz M.C."/>
            <person name="Phillippy A.M."/>
            <person name="Rabinowicz P.D."/>
            <person name="Tsuge S."/>
            <person name="Furutani A."/>
            <person name="Ochiai H."/>
            <person name="Delcher A.L."/>
            <person name="Kelley D."/>
            <person name="Madupu R."/>
            <person name="Puiu D."/>
            <person name="Radune D."/>
            <person name="Shumway M."/>
            <person name="Trapnell C."/>
            <person name="Aparna G."/>
            <person name="Jha G."/>
            <person name="Pandey A."/>
            <person name="Patil P.B."/>
            <person name="Ishihara H."/>
            <person name="Meyer D.F."/>
            <person name="Szurek B."/>
            <person name="Verdier V."/>
            <person name="Koebnik R."/>
            <person name="Dow J.M."/>
            <person name="Ryan R.P."/>
            <person name="Hirata H."/>
            <person name="Tsuyumu S."/>
            <person name="Won Lee S."/>
            <person name="Seo Y.S."/>
            <person name="Sriariyanum M."/>
            <person name="Ronald P.C."/>
            <person name="Sonti R.V."/>
            <person name="Van Sluys M.A."/>
            <person name="Leach J.E."/>
            <person name="White F.F."/>
            <person name="Bogdanove A.J."/>
        </authorList>
    </citation>
    <scope>NUCLEOTIDE SEQUENCE [LARGE SCALE GENOMIC DNA]</scope>
    <source>
        <strain evidence="1 2">PXO99A</strain>
    </source>
</reference>
<sequence>MLPLLNPSMHICPAIADVATVASHVSMDWFDAGPHRRHQRSH</sequence>
<gene>
    <name evidence="1" type="ordered locus">PXO_05546</name>
</gene>
<evidence type="ECO:0000313" key="2">
    <source>
        <dbReference type="Proteomes" id="UP000001740"/>
    </source>
</evidence>
<organism evidence="1 2">
    <name type="scientific">Xanthomonas oryzae pv. oryzae (strain PXO99A)</name>
    <dbReference type="NCBI Taxonomy" id="360094"/>
    <lineage>
        <taxon>Bacteria</taxon>
        <taxon>Pseudomonadati</taxon>
        <taxon>Pseudomonadota</taxon>
        <taxon>Gammaproteobacteria</taxon>
        <taxon>Lysobacterales</taxon>
        <taxon>Lysobacteraceae</taxon>
        <taxon>Xanthomonas</taxon>
    </lineage>
</organism>